<name>A0A8S1X469_9CILI</name>
<dbReference type="EMBL" id="CAJJDO010000111">
    <property type="protein sequence ID" value="CAD8195872.1"/>
    <property type="molecule type" value="Genomic_DNA"/>
</dbReference>
<comment type="caution">
    <text evidence="1">The sequence shown here is derived from an EMBL/GenBank/DDBJ whole genome shotgun (WGS) entry which is preliminary data.</text>
</comment>
<reference evidence="1" key="1">
    <citation type="submission" date="2021-01" db="EMBL/GenBank/DDBJ databases">
        <authorList>
            <consortium name="Genoscope - CEA"/>
            <person name="William W."/>
        </authorList>
    </citation>
    <scope>NUCLEOTIDE SEQUENCE</scope>
</reference>
<gene>
    <name evidence="1" type="ORF">PPENT_87.1.T1110002</name>
</gene>
<protein>
    <submittedName>
        <fullName evidence="1">Uncharacterized protein</fullName>
    </submittedName>
</protein>
<organism evidence="1 2">
    <name type="scientific">Paramecium pentaurelia</name>
    <dbReference type="NCBI Taxonomy" id="43138"/>
    <lineage>
        <taxon>Eukaryota</taxon>
        <taxon>Sar</taxon>
        <taxon>Alveolata</taxon>
        <taxon>Ciliophora</taxon>
        <taxon>Intramacronucleata</taxon>
        <taxon>Oligohymenophorea</taxon>
        <taxon>Peniculida</taxon>
        <taxon>Parameciidae</taxon>
        <taxon>Paramecium</taxon>
    </lineage>
</organism>
<evidence type="ECO:0000313" key="2">
    <source>
        <dbReference type="Proteomes" id="UP000689195"/>
    </source>
</evidence>
<dbReference type="Proteomes" id="UP000689195">
    <property type="component" value="Unassembled WGS sequence"/>
</dbReference>
<keyword evidence="2" id="KW-1185">Reference proteome</keyword>
<sequence length="230" mass="27941">MEFFIIKYIIQMYKSQQKTYLMGLINEIKKEDVNNKKNNKMVKKNLNNFKNYTPDDLQDLEIIDYYQIAFQVWNNLIHIQFQITQELDGLYKKFQRIFETNAILPNQNKFKIQKERIVVFDALKVDNLKNYDFYCENSKTQKLRDIDRFLYDLLEYTIRLARTMSKNLGFFKQNEKKQTNSKMNFFMMMLNMGLRSFQLVSQQVQKFFIAADLYQVQLQLKDFYIQISTL</sequence>
<evidence type="ECO:0000313" key="1">
    <source>
        <dbReference type="EMBL" id="CAD8195872.1"/>
    </source>
</evidence>
<dbReference type="AlphaFoldDB" id="A0A8S1X469"/>
<proteinExistence type="predicted"/>
<accession>A0A8S1X469</accession>